<dbReference type="InterPro" id="IPR013126">
    <property type="entry name" value="Hsp_70_fam"/>
</dbReference>
<sequence>MKLSIPFGIDLGTTHSAAAVYLPGASHPLSFSDEHNRHVMPSAIGLSPAGDLVAGWPAIEGQFGPVTPLTSFKRRMGQRALLRLHDREFTPTEASGHLLSALTGRFSEQLRDREEGAELRLNRALITIPAYFDLPQVEATREAGELAGLEVIGLLQEPTAAAMYYSWKHQLNDGNFLVYDLGGGTFDVSVIRCIAGEYQVLGIDGDNHLGGDDFDRRLADLLRARLNQAGYALGTTLESEDDHLRFELLARHARVLKERLTDQAVAHLQVSEIFSDRQGQRVDLDLEVSRNDFTTSISDLLQGTLAACQRALHQSQEQAAVGLADIDYVLMVGGSTYVPAVQEAIAAALCGPGISRATAPLSDEPEMCVALGAALHAATLGRVRIEGERADIALELEDLPAAPGDPLSGQMELSPEKDAHALELHAPGGEVLARAPLRRHAPGQWNFFLPGYPGGLSERPRAVAVDASGTPVASLTMWLPMRAAESLPAPAPTLSNPAVLSKAIFLEVVENGHPSRHMLVPRGAHLPTRATHRLLTADRSAAVVLRLFQERLPIHTLVLPLPEHTPVGTPLTLDLDVDEALRMSARGTIGPQDFWVRIDPPQAPAHLDWPTIEALLMRADQVGARLWGFEAERFADRVIPLVAGIEAAVHQDPVRLQALAHRLRGLLDDFAPRPTRVPGLTRVEATLNAIRRAVFRRGGTLQGLNQDDWRARLETLQAEVRRVWHEDDDRAWGQLADRIQAIYETVAQDDSRFLRTNPEAYARRVHEVLKLRAARLRQEIREFTRSPDPDERALQEPELLDIDAALAADIQAPLQSIGETANGAPMARHQEELEQLSLRLEQLDDRLQRVRTLGLLKRAEDA</sequence>
<keyword evidence="4" id="KW-0175">Coiled coil</keyword>
<dbReference type="CDD" id="cd24029">
    <property type="entry name" value="ASKHA_NBD_HSP70_DnaK_HscA_HscC"/>
    <property type="match status" value="1"/>
</dbReference>
<dbReference type="SUPFAM" id="SSF53067">
    <property type="entry name" value="Actin-like ATPase domain"/>
    <property type="match status" value="2"/>
</dbReference>
<keyword evidence="3" id="KW-0067">ATP-binding</keyword>
<protein>
    <recommendedName>
        <fullName evidence="7">Molecular chaperone DnaK</fullName>
    </recommendedName>
</protein>
<evidence type="ECO:0000256" key="3">
    <source>
        <dbReference type="ARBA" id="ARBA00022840"/>
    </source>
</evidence>
<dbReference type="InterPro" id="IPR043129">
    <property type="entry name" value="ATPase_NBD"/>
</dbReference>
<comment type="caution">
    <text evidence="5">The sequence shown here is derived from an EMBL/GenBank/DDBJ whole genome shotgun (WGS) entry which is preliminary data.</text>
</comment>
<dbReference type="InterPro" id="IPR018181">
    <property type="entry name" value="Heat_shock_70_CS"/>
</dbReference>
<evidence type="ECO:0000313" key="5">
    <source>
        <dbReference type="EMBL" id="RAL21708.1"/>
    </source>
</evidence>
<keyword evidence="2" id="KW-0547">Nucleotide-binding</keyword>
<reference evidence="5 6" key="1">
    <citation type="submission" date="2018-05" db="EMBL/GenBank/DDBJ databases">
        <title>Lujinxingia marina gen. nov. sp. nov., a new facultative anaerobic member of the class Deltaproteobacteria, and proposal of Lujinxingaceae fam. nov.</title>
        <authorList>
            <person name="Li C.-M."/>
        </authorList>
    </citation>
    <scope>NUCLEOTIDE SEQUENCE [LARGE SCALE GENOMIC DNA]</scope>
    <source>
        <strain evidence="5 6">B210</strain>
    </source>
</reference>
<dbReference type="Gene3D" id="3.90.640.10">
    <property type="entry name" value="Actin, Chain A, domain 4"/>
    <property type="match status" value="1"/>
</dbReference>
<accession>A0A328C7U5</accession>
<name>A0A328C7U5_9DELT</name>
<dbReference type="Gene3D" id="3.30.420.40">
    <property type="match status" value="2"/>
</dbReference>
<evidence type="ECO:0008006" key="7">
    <source>
        <dbReference type="Google" id="ProtNLM"/>
    </source>
</evidence>
<evidence type="ECO:0000256" key="2">
    <source>
        <dbReference type="ARBA" id="ARBA00022741"/>
    </source>
</evidence>
<evidence type="ECO:0000256" key="4">
    <source>
        <dbReference type="SAM" id="Coils"/>
    </source>
</evidence>
<dbReference type="EMBL" id="QHKO01000005">
    <property type="protein sequence ID" value="RAL21708.1"/>
    <property type="molecule type" value="Genomic_DNA"/>
</dbReference>
<comment type="similarity">
    <text evidence="1">Belongs to the heat shock protein 70 family.</text>
</comment>
<proteinExistence type="inferred from homology"/>
<dbReference type="Proteomes" id="UP000249169">
    <property type="component" value="Unassembled WGS sequence"/>
</dbReference>
<dbReference type="PROSITE" id="PS01036">
    <property type="entry name" value="HSP70_3"/>
    <property type="match status" value="1"/>
</dbReference>
<evidence type="ECO:0000256" key="1">
    <source>
        <dbReference type="ARBA" id="ARBA00007381"/>
    </source>
</evidence>
<dbReference type="Pfam" id="PF00012">
    <property type="entry name" value="HSP70"/>
    <property type="match status" value="1"/>
</dbReference>
<dbReference type="AlphaFoldDB" id="A0A328C7U5"/>
<gene>
    <name evidence="5" type="ORF">DL240_12705</name>
</gene>
<keyword evidence="6" id="KW-1185">Reference proteome</keyword>
<dbReference type="PRINTS" id="PR00301">
    <property type="entry name" value="HEATSHOCK70"/>
</dbReference>
<dbReference type="OrthoDB" id="9766019at2"/>
<evidence type="ECO:0000313" key="6">
    <source>
        <dbReference type="Proteomes" id="UP000249169"/>
    </source>
</evidence>
<dbReference type="PANTHER" id="PTHR19375">
    <property type="entry name" value="HEAT SHOCK PROTEIN 70KDA"/>
    <property type="match status" value="1"/>
</dbReference>
<dbReference type="RefSeq" id="WP_111730273.1">
    <property type="nucleotide sequence ID" value="NZ_QHKO01000005.1"/>
</dbReference>
<feature type="coiled-coil region" evidence="4">
    <location>
        <begin position="826"/>
        <end position="853"/>
    </location>
</feature>
<organism evidence="5 6">
    <name type="scientific">Lujinxingia litoralis</name>
    <dbReference type="NCBI Taxonomy" id="2211119"/>
    <lineage>
        <taxon>Bacteria</taxon>
        <taxon>Deltaproteobacteria</taxon>
        <taxon>Bradymonadales</taxon>
        <taxon>Lujinxingiaceae</taxon>
        <taxon>Lujinxingia</taxon>
    </lineage>
</organism>
<dbReference type="PROSITE" id="PS00329">
    <property type="entry name" value="HSP70_2"/>
    <property type="match status" value="1"/>
</dbReference>
<dbReference type="PROSITE" id="PS00297">
    <property type="entry name" value="HSP70_1"/>
    <property type="match status" value="1"/>
</dbReference>
<dbReference type="GO" id="GO:0005524">
    <property type="term" value="F:ATP binding"/>
    <property type="evidence" value="ECO:0007669"/>
    <property type="project" value="UniProtKB-KW"/>
</dbReference>
<dbReference type="GO" id="GO:0140662">
    <property type="term" value="F:ATP-dependent protein folding chaperone"/>
    <property type="evidence" value="ECO:0007669"/>
    <property type="project" value="InterPro"/>
</dbReference>